<keyword evidence="1" id="KW-0812">Transmembrane</keyword>
<dbReference type="RefSeq" id="XP_572674.2">
    <property type="nucleotide sequence ID" value="XM_572674.2"/>
</dbReference>
<dbReference type="AlphaFoldDB" id="Q5KBE9"/>
<evidence type="ECO:0000256" key="1">
    <source>
        <dbReference type="SAM" id="Phobius"/>
    </source>
</evidence>
<name>Q5KBE9_CRYD1</name>
<evidence type="ECO:0000313" key="2">
    <source>
        <dbReference type="EMBL" id="AAW45367.2"/>
    </source>
</evidence>
<dbReference type="InParanoid" id="Q5KBE9"/>
<organism evidence="2 3">
    <name type="scientific">Cryptococcus deneoformans (strain JEC21 / ATCC MYA-565)</name>
    <name type="common">Cryptococcus neoformans var. neoformans serotype D</name>
    <dbReference type="NCBI Taxonomy" id="214684"/>
    <lineage>
        <taxon>Eukaryota</taxon>
        <taxon>Fungi</taxon>
        <taxon>Dikarya</taxon>
        <taxon>Basidiomycota</taxon>
        <taxon>Agaricomycotina</taxon>
        <taxon>Tremellomycetes</taxon>
        <taxon>Tremellales</taxon>
        <taxon>Cryptococcaceae</taxon>
        <taxon>Cryptococcus</taxon>
        <taxon>Cryptococcus neoformans species complex</taxon>
    </lineage>
</organism>
<protein>
    <submittedName>
        <fullName evidence="2">Uncharacterized protein</fullName>
    </submittedName>
</protein>
<keyword evidence="1" id="KW-0472">Membrane</keyword>
<keyword evidence="3" id="KW-1185">Reference proteome</keyword>
<dbReference type="HOGENOM" id="CLU_2170953_0_0_1"/>
<accession>Q55N19</accession>
<feature type="transmembrane region" description="Helical" evidence="1">
    <location>
        <begin position="39"/>
        <end position="60"/>
    </location>
</feature>
<keyword evidence="1" id="KW-1133">Transmembrane helix</keyword>
<dbReference type="GeneID" id="3259468"/>
<accession>Q5KBE9</accession>
<proteinExistence type="predicted"/>
<dbReference type="Proteomes" id="UP000002149">
    <property type="component" value="Chromosome 9"/>
</dbReference>
<dbReference type="PaxDb" id="214684-Q5KBE9"/>
<evidence type="ECO:0000313" key="3">
    <source>
        <dbReference type="Proteomes" id="UP000002149"/>
    </source>
</evidence>
<reference evidence="2 3" key="1">
    <citation type="journal article" date="2005" name="Science">
        <title>The genome of the basidiomycetous yeast and human pathogen Cryptococcus neoformans.</title>
        <authorList>
            <person name="Loftus B.J."/>
            <person name="Fung E."/>
            <person name="Roncaglia P."/>
            <person name="Rowley D."/>
            <person name="Amedeo P."/>
            <person name="Bruno D."/>
            <person name="Vamathevan J."/>
            <person name="Miranda M."/>
            <person name="Anderson I.J."/>
            <person name="Fraser J.A."/>
            <person name="Allen J.E."/>
            <person name="Bosdet I.E."/>
            <person name="Brent M.R."/>
            <person name="Chiu R."/>
            <person name="Doering T.L."/>
            <person name="Donlin M.J."/>
            <person name="D'Souza C.A."/>
            <person name="Fox D.S."/>
            <person name="Grinberg V."/>
            <person name="Fu J."/>
            <person name="Fukushima M."/>
            <person name="Haas B.J."/>
            <person name="Huang J.C."/>
            <person name="Janbon G."/>
            <person name="Jones S.J."/>
            <person name="Koo H.L."/>
            <person name="Krzywinski M.I."/>
            <person name="Kwon-Chung J.K."/>
            <person name="Lengeler K.B."/>
            <person name="Maiti R."/>
            <person name="Marra M.A."/>
            <person name="Marra R.E."/>
            <person name="Mathewson C.A."/>
            <person name="Mitchell T.G."/>
            <person name="Pertea M."/>
            <person name="Riggs F.R."/>
            <person name="Salzberg S.L."/>
            <person name="Schein J.E."/>
            <person name="Shvartsbeyn A."/>
            <person name="Shin H."/>
            <person name="Shumway M."/>
            <person name="Specht C.A."/>
            <person name="Suh B.B."/>
            <person name="Tenney A."/>
            <person name="Utterback T.R."/>
            <person name="Wickes B.L."/>
            <person name="Wortman J.R."/>
            <person name="Wye N.H."/>
            <person name="Kronstad J.W."/>
            <person name="Lodge J.K."/>
            <person name="Heitman J."/>
            <person name="Davis R.W."/>
            <person name="Fraser C.M."/>
            <person name="Hyman R.W."/>
        </authorList>
    </citation>
    <scope>NUCLEOTIDE SEQUENCE [LARGE SCALE GENOMIC DNA]</scope>
    <source>
        <strain evidence="3">JEC21 / ATCC MYA-565</strain>
    </source>
</reference>
<sequence>MEGCEHTYLANMSDVSTAITTITSSTGTDDISDDFGKKWVWLMVAAVIFIIVFGLVFAICRKYHKRGRMTVWGRNSHCRNCGEKMAGEAGTAQNLEKLWCWKVKTYYCDVCVRNERKNGIV</sequence>
<dbReference type="EMBL" id="AE017349">
    <property type="protein sequence ID" value="AAW45367.2"/>
    <property type="molecule type" value="Genomic_DNA"/>
</dbReference>
<dbReference type="VEuPathDB" id="FungiDB:CNI02780"/>
<dbReference type="KEGG" id="cne:CNI02780"/>
<gene>
    <name evidence="2" type="ordered locus">CNI02780</name>
</gene>
<dbReference type="OrthoDB" id="2572656at2759"/>